<evidence type="ECO:0000313" key="2">
    <source>
        <dbReference type="Proteomes" id="UP000789396"/>
    </source>
</evidence>
<dbReference type="EMBL" id="CAJVPZ010031895">
    <property type="protein sequence ID" value="CAG8740448.1"/>
    <property type="molecule type" value="Genomic_DNA"/>
</dbReference>
<accession>A0A9N9IM35</accession>
<feature type="non-terminal residue" evidence="1">
    <location>
        <position position="1"/>
    </location>
</feature>
<protein>
    <submittedName>
        <fullName evidence="1">7790_t:CDS:1</fullName>
    </submittedName>
</protein>
<gene>
    <name evidence="1" type="ORF">RFULGI_LOCUS12817</name>
</gene>
<name>A0A9N9IM35_9GLOM</name>
<keyword evidence="2" id="KW-1185">Reference proteome</keyword>
<proteinExistence type="predicted"/>
<dbReference type="AlphaFoldDB" id="A0A9N9IM35"/>
<reference evidence="1" key="1">
    <citation type="submission" date="2021-06" db="EMBL/GenBank/DDBJ databases">
        <authorList>
            <person name="Kallberg Y."/>
            <person name="Tangrot J."/>
            <person name="Rosling A."/>
        </authorList>
    </citation>
    <scope>NUCLEOTIDE SEQUENCE</scope>
    <source>
        <strain evidence="1">IN212</strain>
    </source>
</reference>
<organism evidence="1 2">
    <name type="scientific">Racocetra fulgida</name>
    <dbReference type="NCBI Taxonomy" id="60492"/>
    <lineage>
        <taxon>Eukaryota</taxon>
        <taxon>Fungi</taxon>
        <taxon>Fungi incertae sedis</taxon>
        <taxon>Mucoromycota</taxon>
        <taxon>Glomeromycotina</taxon>
        <taxon>Glomeromycetes</taxon>
        <taxon>Diversisporales</taxon>
        <taxon>Gigasporaceae</taxon>
        <taxon>Racocetra</taxon>
    </lineage>
</organism>
<dbReference type="Proteomes" id="UP000789396">
    <property type="component" value="Unassembled WGS sequence"/>
</dbReference>
<feature type="non-terminal residue" evidence="1">
    <location>
        <position position="76"/>
    </location>
</feature>
<comment type="caution">
    <text evidence="1">The sequence shown here is derived from an EMBL/GenBank/DDBJ whole genome shotgun (WGS) entry which is preliminary data.</text>
</comment>
<evidence type="ECO:0000313" key="1">
    <source>
        <dbReference type="EMBL" id="CAG8740448.1"/>
    </source>
</evidence>
<dbReference type="OrthoDB" id="957735at2759"/>
<sequence>KEDLAAAIAASLQDIQISTTQNSHAYNVSDYSPYKTSKTSMHELLPMEAEDIYNFSEALERIRQSGGDLMRDRQVQ</sequence>